<keyword evidence="1" id="KW-1133">Transmembrane helix</keyword>
<protein>
    <submittedName>
        <fullName evidence="2">VanZ family protein</fullName>
    </submittedName>
</protein>
<dbReference type="Proteomes" id="UP000537718">
    <property type="component" value="Unassembled WGS sequence"/>
</dbReference>
<comment type="caution">
    <text evidence="2">The sequence shown here is derived from an EMBL/GenBank/DDBJ whole genome shotgun (WGS) entry which is preliminary data.</text>
</comment>
<sequence>MNKFKVLLHQRLALLWTVFILILCTMKMPDSIGESGFFFTGFDKMVHLGFFFVLTILLFYGETKSQRRENFGILTIFKILMLTFALGGFIELIQLKFFTYRSAEWWDLGSDMIGVFMAIFAYVLLNKSNYEKES</sequence>
<dbReference type="AlphaFoldDB" id="A0A7W8YYV1"/>
<dbReference type="NCBIfam" id="NF037970">
    <property type="entry name" value="vanZ_1"/>
    <property type="match status" value="1"/>
</dbReference>
<keyword evidence="1" id="KW-0472">Membrane</keyword>
<name>A0A7W8YYV1_9SPHI</name>
<dbReference type="EMBL" id="JACHCF010000019">
    <property type="protein sequence ID" value="MBB5624182.1"/>
    <property type="molecule type" value="Genomic_DNA"/>
</dbReference>
<evidence type="ECO:0000256" key="1">
    <source>
        <dbReference type="SAM" id="Phobius"/>
    </source>
</evidence>
<accession>A0A7W8YYV1</accession>
<feature type="transmembrane region" description="Helical" evidence="1">
    <location>
        <begin position="73"/>
        <end position="93"/>
    </location>
</feature>
<dbReference type="RefSeq" id="WP_183870231.1">
    <property type="nucleotide sequence ID" value="NZ_JACHCF010000019.1"/>
</dbReference>
<keyword evidence="1" id="KW-0812">Transmembrane</keyword>
<gene>
    <name evidence="2" type="ORF">HDE69_005279</name>
</gene>
<proteinExistence type="predicted"/>
<feature type="transmembrane region" description="Helical" evidence="1">
    <location>
        <begin position="45"/>
        <end position="61"/>
    </location>
</feature>
<evidence type="ECO:0000313" key="3">
    <source>
        <dbReference type="Proteomes" id="UP000537718"/>
    </source>
</evidence>
<feature type="transmembrane region" description="Helical" evidence="1">
    <location>
        <begin position="105"/>
        <end position="125"/>
    </location>
</feature>
<organism evidence="2 3">
    <name type="scientific">Pedobacter cryoconitis</name>
    <dbReference type="NCBI Taxonomy" id="188932"/>
    <lineage>
        <taxon>Bacteria</taxon>
        <taxon>Pseudomonadati</taxon>
        <taxon>Bacteroidota</taxon>
        <taxon>Sphingobacteriia</taxon>
        <taxon>Sphingobacteriales</taxon>
        <taxon>Sphingobacteriaceae</taxon>
        <taxon>Pedobacter</taxon>
    </lineage>
</organism>
<reference evidence="2 3" key="1">
    <citation type="submission" date="2020-08" db="EMBL/GenBank/DDBJ databases">
        <title>Genomic Encyclopedia of Type Strains, Phase IV (KMG-V): Genome sequencing to study the core and pangenomes of soil and plant-associated prokaryotes.</title>
        <authorList>
            <person name="Whitman W."/>
        </authorList>
    </citation>
    <scope>NUCLEOTIDE SEQUENCE [LARGE SCALE GENOMIC DNA]</scope>
    <source>
        <strain evidence="2 3">MP7CTX6</strain>
    </source>
</reference>
<evidence type="ECO:0000313" key="2">
    <source>
        <dbReference type="EMBL" id="MBB5624182.1"/>
    </source>
</evidence>